<comment type="similarity">
    <text evidence="1">Belongs to the tryptophan dimethylallyltransferase family.</text>
</comment>
<sequence>MAAATSIPAIYESWKADRTVTQNVEEIVRLFYGPDKVVVSEFNTPGLKVFDILSHILASRQTENERFFWERVVSPFAKMLDVANYALPVQCAFILFVATRVINIMGPDKLCMPPSILTIDGSPIELSWIIPSSTLKGIGDDKPNRAIRFAFEPRDPQTGKFLNGSKVLDYYSGAGNIGGLVKVETNSMLWRDKIEQLMFPDNAQNDSEEVPPGSRFMLGLDFNFSGTIILKAYYVTFRAAPWDPNQTPVNTQSPVCLGESDLSPFNPLISGLDPSLSGAFDLFIDYTKSIDKELRPGFEIISTDCVSPGSNRLKLYCRTMKGTSWDNAKSGFTLGGRLKGPEMDAALDVLQQLWDAMFPNAVKNHTQPLERSEDVVKAEQNLHPLGGLLYYYEFVPGQNTVFPKIYLPIRQVLI</sequence>
<protein>
    <recommendedName>
        <fullName evidence="5">Aromatic prenyltransferase</fullName>
    </recommendedName>
</protein>
<dbReference type="SFLD" id="SFLDS00036">
    <property type="entry name" value="Aromatic_Prenyltransferase"/>
    <property type="match status" value="1"/>
</dbReference>
<gene>
    <name evidence="3" type="ORF">VKT23_014708</name>
</gene>
<dbReference type="PANTHER" id="PTHR40627">
    <property type="entry name" value="INDOLE PRENYLTRANSFERASE TDIB-RELATED"/>
    <property type="match status" value="1"/>
</dbReference>
<dbReference type="CDD" id="cd13929">
    <property type="entry name" value="PT-DMATS_CymD"/>
    <property type="match status" value="1"/>
</dbReference>
<dbReference type="Proteomes" id="UP001498398">
    <property type="component" value="Unassembled WGS sequence"/>
</dbReference>
<accession>A0ABR1J2W0</accession>
<dbReference type="EMBL" id="JBANRG010000046">
    <property type="protein sequence ID" value="KAK7445713.1"/>
    <property type="molecule type" value="Genomic_DNA"/>
</dbReference>
<evidence type="ECO:0000256" key="1">
    <source>
        <dbReference type="ARBA" id="ARBA00010209"/>
    </source>
</evidence>
<organism evidence="3 4">
    <name type="scientific">Marasmiellus scandens</name>
    <dbReference type="NCBI Taxonomy" id="2682957"/>
    <lineage>
        <taxon>Eukaryota</taxon>
        <taxon>Fungi</taxon>
        <taxon>Dikarya</taxon>
        <taxon>Basidiomycota</taxon>
        <taxon>Agaricomycotina</taxon>
        <taxon>Agaricomycetes</taxon>
        <taxon>Agaricomycetidae</taxon>
        <taxon>Agaricales</taxon>
        <taxon>Marasmiineae</taxon>
        <taxon>Omphalotaceae</taxon>
        <taxon>Marasmiellus</taxon>
    </lineage>
</organism>
<dbReference type="InterPro" id="IPR033964">
    <property type="entry name" value="ABBA"/>
</dbReference>
<evidence type="ECO:0000313" key="4">
    <source>
        <dbReference type="Proteomes" id="UP001498398"/>
    </source>
</evidence>
<keyword evidence="2" id="KW-0808">Transferase</keyword>
<comment type="caution">
    <text evidence="3">The sequence shown here is derived from an EMBL/GenBank/DDBJ whole genome shotgun (WGS) entry which is preliminary data.</text>
</comment>
<name>A0ABR1J2W0_9AGAR</name>
<dbReference type="InterPro" id="IPR017795">
    <property type="entry name" value="ABBA_NscD-like"/>
</dbReference>
<keyword evidence="4" id="KW-1185">Reference proteome</keyword>
<reference evidence="3 4" key="1">
    <citation type="submission" date="2024-01" db="EMBL/GenBank/DDBJ databases">
        <title>A draft genome for the cacao thread blight pathogen Marasmiellus scandens.</title>
        <authorList>
            <person name="Baruah I.K."/>
            <person name="Leung J."/>
            <person name="Bukari Y."/>
            <person name="Amoako-Attah I."/>
            <person name="Meinhardt L.W."/>
            <person name="Bailey B.A."/>
            <person name="Cohen S.P."/>
        </authorList>
    </citation>
    <scope>NUCLEOTIDE SEQUENCE [LARGE SCALE GENOMIC DNA]</scope>
    <source>
        <strain evidence="3 4">GH-19</strain>
    </source>
</reference>
<evidence type="ECO:0000256" key="2">
    <source>
        <dbReference type="ARBA" id="ARBA00022679"/>
    </source>
</evidence>
<proteinExistence type="inferred from homology"/>
<dbReference type="Pfam" id="PF11991">
    <property type="entry name" value="Trp_DMAT"/>
    <property type="match status" value="1"/>
</dbReference>
<evidence type="ECO:0000313" key="3">
    <source>
        <dbReference type="EMBL" id="KAK7445713.1"/>
    </source>
</evidence>
<dbReference type="PANTHER" id="PTHR40627:SF4">
    <property type="entry name" value="PRENYLTRANSFERASE ASQH1-RELATED"/>
    <property type="match status" value="1"/>
</dbReference>
<evidence type="ECO:0008006" key="5">
    <source>
        <dbReference type="Google" id="ProtNLM"/>
    </source>
</evidence>
<dbReference type="NCBIfam" id="TIGR03429">
    <property type="entry name" value="arom_pren_DMATS"/>
    <property type="match status" value="1"/>
</dbReference>